<evidence type="ECO:0000313" key="3">
    <source>
        <dbReference type="Proteomes" id="UP000005240"/>
    </source>
</evidence>
<feature type="non-terminal residue" evidence="1">
    <location>
        <position position="368"/>
    </location>
</feature>
<proteinExistence type="predicted"/>
<dbReference type="OrthoDB" id="2497898at2759"/>
<reference evidence="2" key="4">
    <citation type="submission" date="2025-05" db="UniProtKB">
        <authorList>
            <consortium name="EnsemblFungi"/>
        </authorList>
    </citation>
    <scope>IDENTIFICATION</scope>
    <source>
        <strain evidence="2">isolate 1-1 / race 1 (BBBD)</strain>
    </source>
</reference>
<reference evidence="2 3" key="3">
    <citation type="journal article" date="2017" name="G3 (Bethesda)">
        <title>Comparative analysis highlights variable genome content of wheat rusts and divergence of the mating loci.</title>
        <authorList>
            <person name="Cuomo C.A."/>
            <person name="Bakkeren G."/>
            <person name="Khalil H.B."/>
            <person name="Panwar V."/>
            <person name="Joly D."/>
            <person name="Linning R."/>
            <person name="Sakthikumar S."/>
            <person name="Song X."/>
            <person name="Adiconis X."/>
            <person name="Fan L."/>
            <person name="Goldberg J.M."/>
            <person name="Levin J.Z."/>
            <person name="Young S."/>
            <person name="Zeng Q."/>
            <person name="Anikster Y."/>
            <person name="Bruce M."/>
            <person name="Wang M."/>
            <person name="Yin C."/>
            <person name="McCallum B."/>
            <person name="Szabo L.J."/>
            <person name="Hulbert S."/>
            <person name="Chen X."/>
            <person name="Fellers J.P."/>
        </authorList>
    </citation>
    <scope>NUCLEOTIDE SEQUENCE</scope>
    <source>
        <strain evidence="3">Isolate 1-1 / race 1 (BBBD)</strain>
        <strain evidence="2">isolate 1-1 / race 1 (BBBD)</strain>
    </source>
</reference>
<organism evidence="1">
    <name type="scientific">Puccinia triticina (isolate 1-1 / race 1 (BBBD))</name>
    <name type="common">Brown leaf rust fungus</name>
    <dbReference type="NCBI Taxonomy" id="630390"/>
    <lineage>
        <taxon>Eukaryota</taxon>
        <taxon>Fungi</taxon>
        <taxon>Dikarya</taxon>
        <taxon>Basidiomycota</taxon>
        <taxon>Pucciniomycotina</taxon>
        <taxon>Pucciniomycetes</taxon>
        <taxon>Pucciniales</taxon>
        <taxon>Pucciniaceae</taxon>
        <taxon>Puccinia</taxon>
    </lineage>
</organism>
<keyword evidence="3" id="KW-1185">Reference proteome</keyword>
<protein>
    <submittedName>
        <fullName evidence="1 2">Uncharacterized protein</fullName>
    </submittedName>
</protein>
<dbReference type="Proteomes" id="UP000005240">
    <property type="component" value="Unassembled WGS sequence"/>
</dbReference>
<dbReference type="EMBL" id="ADAS02000003">
    <property type="protein sequence ID" value="OAV99260.1"/>
    <property type="molecule type" value="Genomic_DNA"/>
</dbReference>
<evidence type="ECO:0000313" key="2">
    <source>
        <dbReference type="EnsemblFungi" id="PTTG_00427-t43_1-p1"/>
    </source>
</evidence>
<dbReference type="AlphaFoldDB" id="A0A180H2N8"/>
<gene>
    <name evidence="1" type="ORF">PTTG_00427</name>
</gene>
<reference evidence="1" key="1">
    <citation type="submission" date="2009-11" db="EMBL/GenBank/DDBJ databases">
        <authorList>
            <consortium name="The Broad Institute Genome Sequencing Platform"/>
            <person name="Ward D."/>
            <person name="Feldgarden M."/>
            <person name="Earl A."/>
            <person name="Young S.K."/>
            <person name="Zeng Q."/>
            <person name="Koehrsen M."/>
            <person name="Alvarado L."/>
            <person name="Berlin A."/>
            <person name="Bochicchio J."/>
            <person name="Borenstein D."/>
            <person name="Chapman S.B."/>
            <person name="Chen Z."/>
            <person name="Engels R."/>
            <person name="Freedman E."/>
            <person name="Gellesch M."/>
            <person name="Goldberg J."/>
            <person name="Griggs A."/>
            <person name="Gujja S."/>
            <person name="Heilman E."/>
            <person name="Heiman D."/>
            <person name="Hepburn T."/>
            <person name="Howarth C."/>
            <person name="Jen D."/>
            <person name="Larson L."/>
            <person name="Lewis B."/>
            <person name="Mehta T."/>
            <person name="Park D."/>
            <person name="Pearson M."/>
            <person name="Roberts A."/>
            <person name="Saif S."/>
            <person name="Shea T."/>
            <person name="Shenoy N."/>
            <person name="Sisk P."/>
            <person name="Stolte C."/>
            <person name="Sykes S."/>
            <person name="Thomson T."/>
            <person name="Walk T."/>
            <person name="White J."/>
            <person name="Yandava C."/>
            <person name="Izard J."/>
            <person name="Baranova O.V."/>
            <person name="Blanton J.M."/>
            <person name="Tanner A.C."/>
            <person name="Dewhirst F.E."/>
            <person name="Haas B."/>
            <person name="Nusbaum C."/>
            <person name="Birren B."/>
        </authorList>
    </citation>
    <scope>NUCLEOTIDE SEQUENCE [LARGE SCALE GENOMIC DNA]</scope>
    <source>
        <strain evidence="1">1-1 BBBD Race 1</strain>
    </source>
</reference>
<sequence length="368" mass="42719">MEQLKLKLEEFGRITHEEMAEVTKLAEQYYRLKEQADTPLHLDIIRVAREQLQKKALSKENRAILVLDDLKERNRLDDGQKKLLEKLQEASPAVDIPEEGKQMVREHVEMLMKIHPLEKAQAFDAALRATPEFVDILQTRKLTKAQFFEEVVSSRPAVEWWTELSAKMKEGPHEELATAGKFLTFAERCQVLVLSTRLFRVLPTRHPSLEHLALERLVNLAQIKRLTEPELKLRIGLTESDFGMINTPQAKRMIRNLATEETLVNNCKASIADQKLVLRLAQNVDIGQLDQEARQKLDYLFPEELNQLGDLISRDDADEKFREATKFSQIMELLEQASNRIKLEPYLSDRDDLLKFLEWDATRPRYAL</sequence>
<reference evidence="1" key="2">
    <citation type="submission" date="2016-05" db="EMBL/GenBank/DDBJ databases">
        <title>Comparative analysis highlights variable genome content of wheat rusts and divergence of the mating loci.</title>
        <authorList>
            <person name="Cuomo C.A."/>
            <person name="Bakkeren G."/>
            <person name="Szabo L."/>
            <person name="Khalil H."/>
            <person name="Joly D."/>
            <person name="Goldberg J."/>
            <person name="Young S."/>
            <person name="Zeng Q."/>
            <person name="Fellers J."/>
        </authorList>
    </citation>
    <scope>NUCLEOTIDE SEQUENCE [LARGE SCALE GENOMIC DNA]</scope>
    <source>
        <strain evidence="1">1-1 BBBD Race 1</strain>
    </source>
</reference>
<evidence type="ECO:0000313" key="1">
    <source>
        <dbReference type="EMBL" id="OAV99260.1"/>
    </source>
</evidence>
<dbReference type="VEuPathDB" id="FungiDB:PTTG_00427"/>
<dbReference type="EnsemblFungi" id="PTTG_00427-t43_1">
    <property type="protein sequence ID" value="PTTG_00427-t43_1-p1"/>
    <property type="gene ID" value="PTTG_00427"/>
</dbReference>
<accession>A0A180H2N8</accession>
<name>A0A180H2N8_PUCT1</name>